<sequence>MCVTLADYLDQMVEVNGWRDHHQVESPLKLYPGNQGPAIALYWISGLCRAIRDHLETAPPIFAHCTRVISKADEKLARDAYWFVVVNESTMDETEQVQRMELAAELNPWVAEPHVMLAELHFRSGAYAKAAKHAARALELFYTLATAWDKRLKFNAWVAFTRLLLLRSRRKARGMSSMPARDDLPNTSNGLALVSISELVESM</sequence>
<accession>A0A7S2XF92</accession>
<dbReference type="Gene3D" id="1.25.40.10">
    <property type="entry name" value="Tetratricopeptide repeat domain"/>
    <property type="match status" value="1"/>
</dbReference>
<dbReference type="InterPro" id="IPR011990">
    <property type="entry name" value="TPR-like_helical_dom_sf"/>
</dbReference>
<proteinExistence type="predicted"/>
<dbReference type="EMBL" id="HBHP01030594">
    <property type="protein sequence ID" value="CAD9774832.1"/>
    <property type="molecule type" value="Transcribed_RNA"/>
</dbReference>
<protein>
    <submittedName>
        <fullName evidence="1">Uncharacterized protein</fullName>
    </submittedName>
</protein>
<gene>
    <name evidence="1" type="ORF">LSP00402_LOCUS18827</name>
</gene>
<dbReference type="SUPFAM" id="SSF48452">
    <property type="entry name" value="TPR-like"/>
    <property type="match status" value="1"/>
</dbReference>
<dbReference type="PANTHER" id="PTHR37391:SF2">
    <property type="entry name" value="E3 UBIQUITIN-PROTEIN LIGASE"/>
    <property type="match status" value="1"/>
</dbReference>
<evidence type="ECO:0000313" key="1">
    <source>
        <dbReference type="EMBL" id="CAD9774832.1"/>
    </source>
</evidence>
<dbReference type="PANTHER" id="PTHR37391">
    <property type="entry name" value="E3 UBIQUITIN-PROTEIN LIGASE"/>
    <property type="match status" value="1"/>
</dbReference>
<organism evidence="1">
    <name type="scientific">Lotharella oceanica</name>
    <dbReference type="NCBI Taxonomy" id="641309"/>
    <lineage>
        <taxon>Eukaryota</taxon>
        <taxon>Sar</taxon>
        <taxon>Rhizaria</taxon>
        <taxon>Cercozoa</taxon>
        <taxon>Chlorarachniophyceae</taxon>
        <taxon>Lotharella</taxon>
    </lineage>
</organism>
<name>A0A7S2XF92_9EUKA</name>
<reference evidence="1" key="1">
    <citation type="submission" date="2021-01" db="EMBL/GenBank/DDBJ databases">
        <authorList>
            <person name="Corre E."/>
            <person name="Pelletier E."/>
            <person name="Niang G."/>
            <person name="Scheremetjew M."/>
            <person name="Finn R."/>
            <person name="Kale V."/>
            <person name="Holt S."/>
            <person name="Cochrane G."/>
            <person name="Meng A."/>
            <person name="Brown T."/>
            <person name="Cohen L."/>
        </authorList>
    </citation>
    <scope>NUCLEOTIDE SEQUENCE</scope>
    <source>
        <strain evidence="1">CCMP622</strain>
    </source>
</reference>
<dbReference type="AlphaFoldDB" id="A0A7S2XF92"/>